<keyword evidence="2" id="KW-1185">Reference proteome</keyword>
<evidence type="ECO:0000313" key="1">
    <source>
        <dbReference type="EMBL" id="KAI8547639.1"/>
    </source>
</evidence>
<evidence type="ECO:0000313" key="2">
    <source>
        <dbReference type="Proteomes" id="UP001062846"/>
    </source>
</evidence>
<comment type="caution">
    <text evidence="1">The sequence shown here is derived from an EMBL/GenBank/DDBJ whole genome shotgun (WGS) entry which is preliminary data.</text>
</comment>
<sequence>MASSPPPPSDTTAGAPSSSIATPRDTGKAPGVEATVLGGVLSTRVLRSARRTPAVGRGSSQPTPPNAEFEVPSAMGGDALLPFEATTYVLLIHIIGGGGSVRYRPPLSDVSSKILCRELEQHFGSTNKKANEKLRVWGSDPRVFELYERLPQDAKDAIALAGLRVGGDPLSIDPRIHKRAGAFEYLLGKVPAVSESGHITYSWLWEQFDHAGILTEVFLSQLVRAFLLYLLRQTLFCNKENSVHVQFLAALVNLETITEFDRGTPALATLYGHLSACSRGVSLSLGGHHRVLELWAFEHLLQFPPLTRHREPRFVPRVAHWLKGVWKTRCVSIPGGTLLDDAPLELTSARALDSQHFLLKGPFSRACMRSTHLLTGEGLLFTLERQSAVGFLQAGDYSVFHLALLAQPATAAAVTTPVWPRAPSVVSFHNANGEEERLPLTPCVSQLCLLTLFRSGCVRFRAQRPWFDGSGAG</sequence>
<reference evidence="1" key="1">
    <citation type="submission" date="2022-02" db="EMBL/GenBank/DDBJ databases">
        <title>Plant Genome Project.</title>
        <authorList>
            <person name="Zhang R.-G."/>
        </authorList>
    </citation>
    <scope>NUCLEOTIDE SEQUENCE</scope>
    <source>
        <strain evidence="1">AT1</strain>
    </source>
</reference>
<dbReference type="Proteomes" id="UP001062846">
    <property type="component" value="Chromosome 7"/>
</dbReference>
<protein>
    <submittedName>
        <fullName evidence="1">Uncharacterized protein</fullName>
    </submittedName>
</protein>
<proteinExistence type="predicted"/>
<organism evidence="1 2">
    <name type="scientific">Rhododendron molle</name>
    <name type="common">Chinese azalea</name>
    <name type="synonym">Azalea mollis</name>
    <dbReference type="NCBI Taxonomy" id="49168"/>
    <lineage>
        <taxon>Eukaryota</taxon>
        <taxon>Viridiplantae</taxon>
        <taxon>Streptophyta</taxon>
        <taxon>Embryophyta</taxon>
        <taxon>Tracheophyta</taxon>
        <taxon>Spermatophyta</taxon>
        <taxon>Magnoliopsida</taxon>
        <taxon>eudicotyledons</taxon>
        <taxon>Gunneridae</taxon>
        <taxon>Pentapetalae</taxon>
        <taxon>asterids</taxon>
        <taxon>Ericales</taxon>
        <taxon>Ericaceae</taxon>
        <taxon>Ericoideae</taxon>
        <taxon>Rhodoreae</taxon>
        <taxon>Rhododendron</taxon>
    </lineage>
</organism>
<name>A0ACC0N436_RHOML</name>
<accession>A0ACC0N436</accession>
<dbReference type="EMBL" id="CM046394">
    <property type="protein sequence ID" value="KAI8547639.1"/>
    <property type="molecule type" value="Genomic_DNA"/>
</dbReference>
<gene>
    <name evidence="1" type="ORF">RHMOL_Rhmol07G0211100</name>
</gene>